<feature type="domain" description="Reverse transcriptase" evidence="2">
    <location>
        <begin position="5"/>
        <end position="122"/>
    </location>
</feature>
<dbReference type="RefSeq" id="XP_017978318.1">
    <property type="nucleotide sequence ID" value="XM_018122829.1"/>
</dbReference>
<name>A0AB32WEM4_THECC</name>
<reference evidence="4" key="2">
    <citation type="submission" date="2025-08" db="UniProtKB">
        <authorList>
            <consortium name="RefSeq"/>
        </authorList>
    </citation>
    <scope>IDENTIFICATION</scope>
</reference>
<sequence length="159" mass="18137">MGDTMKKNRNDGPIFKVGFEKAFDSVAWEFLNYVMTTMGFGCRCCMWIQACINIAFIFALVNGSFPRNMAIGRGLRQDYPLSPILFNLMVKVFSLMMYKVINSQLVKGVESVVEAWADQINCKASKLPSIYLGLPLRFKQNSINIWQLVVQRFESKLAL</sequence>
<dbReference type="Pfam" id="PF00078">
    <property type="entry name" value="RVT_1"/>
    <property type="match status" value="1"/>
</dbReference>
<proteinExistence type="predicted"/>
<dbReference type="Gramene" id="Tc06v2_t008920.1">
    <property type="protein sequence ID" value="Tc06v2_p008920.1"/>
    <property type="gene ID" value="Tc06v2_g008920"/>
</dbReference>
<accession>A0AB32WEM4</accession>
<reference evidence="3" key="1">
    <citation type="journal article" date="1997" name="Nucleic Acids Res.">
        <title>tRNAscan-SE: a program for improved detection of transfer RNA genes in genomic sequence.</title>
        <authorList>
            <person name="Lowe T.M."/>
            <person name="Eddy S.R."/>
        </authorList>
    </citation>
    <scope>NUCLEOTIDE SEQUENCE [LARGE SCALE GENOMIC DNA]</scope>
    <source>
        <strain evidence="3">r\B97-61/B2</strain>
    </source>
</reference>
<organism evidence="3 4">
    <name type="scientific">Theobroma cacao</name>
    <name type="common">Cacao</name>
    <name type="synonym">Cocoa</name>
    <dbReference type="NCBI Taxonomy" id="3641"/>
    <lineage>
        <taxon>Eukaryota</taxon>
        <taxon>Viridiplantae</taxon>
        <taxon>Streptophyta</taxon>
        <taxon>Embryophyta</taxon>
        <taxon>Tracheophyta</taxon>
        <taxon>Spermatophyta</taxon>
        <taxon>Magnoliopsida</taxon>
        <taxon>eudicotyledons</taxon>
        <taxon>Gunneridae</taxon>
        <taxon>Pentapetalae</taxon>
        <taxon>rosids</taxon>
        <taxon>malvids</taxon>
        <taxon>Malvales</taxon>
        <taxon>Malvaceae</taxon>
        <taxon>Byttnerioideae</taxon>
        <taxon>Theobroma</taxon>
    </lineage>
</organism>
<protein>
    <submittedName>
        <fullName evidence="4">Uncharacterized protein LOC108662452</fullName>
    </submittedName>
</protein>
<evidence type="ECO:0000313" key="3">
    <source>
        <dbReference type="Proteomes" id="UP000694886"/>
    </source>
</evidence>
<keyword evidence="1" id="KW-0812">Transmembrane</keyword>
<dbReference type="GeneID" id="108662452"/>
<evidence type="ECO:0000256" key="1">
    <source>
        <dbReference type="SAM" id="Phobius"/>
    </source>
</evidence>
<dbReference type="PANTHER" id="PTHR33116">
    <property type="entry name" value="REVERSE TRANSCRIPTASE ZINC-BINDING DOMAIN-CONTAINING PROTEIN-RELATED-RELATED"/>
    <property type="match status" value="1"/>
</dbReference>
<evidence type="ECO:0000313" key="4">
    <source>
        <dbReference type="RefSeq" id="XP_017978318.1"/>
    </source>
</evidence>
<keyword evidence="1" id="KW-0472">Membrane</keyword>
<evidence type="ECO:0000259" key="2">
    <source>
        <dbReference type="Pfam" id="PF00078"/>
    </source>
</evidence>
<dbReference type="InterPro" id="IPR000477">
    <property type="entry name" value="RT_dom"/>
</dbReference>
<gene>
    <name evidence="4" type="primary">LOC108662452</name>
</gene>
<dbReference type="KEGG" id="tcc:108662452"/>
<feature type="transmembrane region" description="Helical" evidence="1">
    <location>
        <begin position="40"/>
        <end position="61"/>
    </location>
</feature>
<dbReference type="AlphaFoldDB" id="A0AB32WEM4"/>
<dbReference type="Proteomes" id="UP000694886">
    <property type="component" value="Chromosome 6"/>
</dbReference>
<dbReference type="PANTHER" id="PTHR33116:SF75">
    <property type="entry name" value="RIBONUCLEASE H PROTEIN"/>
    <property type="match status" value="1"/>
</dbReference>
<keyword evidence="1" id="KW-1133">Transmembrane helix</keyword>